<sequence length="108" mass="11544">MKKKVSVVTGIALTLTAGTFALAPGASAGVRVGDCNTWKSNRAPWTGSAYCSGMAWADKFRVKVTCVDPRGSQWIAYGPWKKNTETSTAKCSDNPNVGILKVGFTFDH</sequence>
<reference evidence="3" key="1">
    <citation type="journal article" date="2019" name="Int. J. Syst. Evol. Microbiol.">
        <title>The Global Catalogue of Microorganisms (GCM) 10K type strain sequencing project: providing services to taxonomists for standard genome sequencing and annotation.</title>
        <authorList>
            <consortium name="The Broad Institute Genomics Platform"/>
            <consortium name="The Broad Institute Genome Sequencing Center for Infectious Disease"/>
            <person name="Wu L."/>
            <person name="Ma J."/>
        </authorList>
    </citation>
    <scope>NUCLEOTIDE SEQUENCE [LARGE SCALE GENOMIC DNA]</scope>
    <source>
        <strain evidence="3">JCM 4376</strain>
    </source>
</reference>
<evidence type="ECO:0000313" key="2">
    <source>
        <dbReference type="EMBL" id="GGV84822.1"/>
    </source>
</evidence>
<proteinExistence type="predicted"/>
<name>A0ABQ2W1F5_9ACTN</name>
<accession>A0ABQ2W1F5</accession>
<comment type="caution">
    <text evidence="2">The sequence shown here is derived from an EMBL/GenBank/DDBJ whole genome shotgun (WGS) entry which is preliminary data.</text>
</comment>
<evidence type="ECO:0000256" key="1">
    <source>
        <dbReference type="SAM" id="SignalP"/>
    </source>
</evidence>
<keyword evidence="1" id="KW-0732">Signal</keyword>
<keyword evidence="3" id="KW-1185">Reference proteome</keyword>
<gene>
    <name evidence="2" type="ORF">GCM10015535_30620</name>
</gene>
<feature type="signal peptide" evidence="1">
    <location>
        <begin position="1"/>
        <end position="28"/>
    </location>
</feature>
<evidence type="ECO:0000313" key="3">
    <source>
        <dbReference type="Proteomes" id="UP000660675"/>
    </source>
</evidence>
<dbReference type="RefSeq" id="WP_189544261.1">
    <property type="nucleotide sequence ID" value="NZ_BMTF01000008.1"/>
</dbReference>
<protein>
    <submittedName>
        <fullName evidence="2">Uncharacterized protein</fullName>
    </submittedName>
</protein>
<feature type="chain" id="PRO_5045632577" evidence="1">
    <location>
        <begin position="29"/>
        <end position="108"/>
    </location>
</feature>
<dbReference type="EMBL" id="BMTF01000008">
    <property type="protein sequence ID" value="GGV84822.1"/>
    <property type="molecule type" value="Genomic_DNA"/>
</dbReference>
<dbReference type="Proteomes" id="UP000660675">
    <property type="component" value="Unassembled WGS sequence"/>
</dbReference>
<organism evidence="2 3">
    <name type="scientific">Streptomyces gelaticus</name>
    <dbReference type="NCBI Taxonomy" id="285446"/>
    <lineage>
        <taxon>Bacteria</taxon>
        <taxon>Bacillati</taxon>
        <taxon>Actinomycetota</taxon>
        <taxon>Actinomycetes</taxon>
        <taxon>Kitasatosporales</taxon>
        <taxon>Streptomycetaceae</taxon>
        <taxon>Streptomyces</taxon>
    </lineage>
</organism>